<name>K0RJ38_THAOC</name>
<organism evidence="1 2">
    <name type="scientific">Thalassiosira oceanica</name>
    <name type="common">Marine diatom</name>
    <dbReference type="NCBI Taxonomy" id="159749"/>
    <lineage>
        <taxon>Eukaryota</taxon>
        <taxon>Sar</taxon>
        <taxon>Stramenopiles</taxon>
        <taxon>Ochrophyta</taxon>
        <taxon>Bacillariophyta</taxon>
        <taxon>Coscinodiscophyceae</taxon>
        <taxon>Thalassiosirophycidae</taxon>
        <taxon>Thalassiosirales</taxon>
        <taxon>Thalassiosiraceae</taxon>
        <taxon>Thalassiosira</taxon>
    </lineage>
</organism>
<evidence type="ECO:0000313" key="2">
    <source>
        <dbReference type="Proteomes" id="UP000266841"/>
    </source>
</evidence>
<accession>K0RJ38</accession>
<gene>
    <name evidence="1" type="ORF">THAOC_27393</name>
</gene>
<sequence>SSPQHALHVDRYRLILHALMSYYYRGSGSKASSQTVHKDYLTAIRDRL</sequence>
<feature type="non-terminal residue" evidence="1">
    <location>
        <position position="1"/>
    </location>
</feature>
<proteinExistence type="predicted"/>
<dbReference type="EMBL" id="AGNL01038222">
    <property type="protein sequence ID" value="EJK53220.1"/>
    <property type="molecule type" value="Genomic_DNA"/>
</dbReference>
<dbReference type="Proteomes" id="UP000266841">
    <property type="component" value="Unassembled WGS sequence"/>
</dbReference>
<comment type="caution">
    <text evidence="1">The sequence shown here is derived from an EMBL/GenBank/DDBJ whole genome shotgun (WGS) entry which is preliminary data.</text>
</comment>
<reference evidence="1 2" key="1">
    <citation type="journal article" date="2012" name="Genome Biol.">
        <title>Genome and low-iron response of an oceanic diatom adapted to chronic iron limitation.</title>
        <authorList>
            <person name="Lommer M."/>
            <person name="Specht M."/>
            <person name="Roy A.S."/>
            <person name="Kraemer L."/>
            <person name="Andreson R."/>
            <person name="Gutowska M.A."/>
            <person name="Wolf J."/>
            <person name="Bergner S.V."/>
            <person name="Schilhabel M.B."/>
            <person name="Klostermeier U.C."/>
            <person name="Beiko R.G."/>
            <person name="Rosenstiel P."/>
            <person name="Hippler M."/>
            <person name="Laroche J."/>
        </authorList>
    </citation>
    <scope>NUCLEOTIDE SEQUENCE [LARGE SCALE GENOMIC DNA]</scope>
    <source>
        <strain evidence="1 2">CCMP1005</strain>
    </source>
</reference>
<protein>
    <submittedName>
        <fullName evidence="1">Uncharacterized protein</fullName>
    </submittedName>
</protein>
<dbReference type="AlphaFoldDB" id="K0RJ38"/>
<evidence type="ECO:0000313" key="1">
    <source>
        <dbReference type="EMBL" id="EJK53220.1"/>
    </source>
</evidence>
<keyword evidence="2" id="KW-1185">Reference proteome</keyword>